<comment type="caution">
    <text evidence="1">The sequence shown here is derived from an EMBL/GenBank/DDBJ whole genome shotgun (WGS) entry which is preliminary data.</text>
</comment>
<gene>
    <name evidence="1" type="ORF">Pfra01_000294700</name>
</gene>
<dbReference type="OrthoDB" id="115794at2759"/>
<protein>
    <submittedName>
        <fullName evidence="1">Unnamed protein product</fullName>
    </submittedName>
</protein>
<evidence type="ECO:0000313" key="1">
    <source>
        <dbReference type="EMBL" id="GMF21660.1"/>
    </source>
</evidence>
<proteinExistence type="predicted"/>
<name>A0A9W6TYI4_9STRA</name>
<evidence type="ECO:0000313" key="2">
    <source>
        <dbReference type="Proteomes" id="UP001165121"/>
    </source>
</evidence>
<organism evidence="1 2">
    <name type="scientific">Phytophthora fragariaefolia</name>
    <dbReference type="NCBI Taxonomy" id="1490495"/>
    <lineage>
        <taxon>Eukaryota</taxon>
        <taxon>Sar</taxon>
        <taxon>Stramenopiles</taxon>
        <taxon>Oomycota</taxon>
        <taxon>Peronosporomycetes</taxon>
        <taxon>Peronosporales</taxon>
        <taxon>Peronosporaceae</taxon>
        <taxon>Phytophthora</taxon>
    </lineage>
</organism>
<dbReference type="AlphaFoldDB" id="A0A9W6TYI4"/>
<dbReference type="EMBL" id="BSXT01000234">
    <property type="protein sequence ID" value="GMF21660.1"/>
    <property type="molecule type" value="Genomic_DNA"/>
</dbReference>
<reference evidence="1" key="1">
    <citation type="submission" date="2023-04" db="EMBL/GenBank/DDBJ databases">
        <title>Phytophthora fragariaefolia NBRC 109709.</title>
        <authorList>
            <person name="Ichikawa N."/>
            <person name="Sato H."/>
            <person name="Tonouchi N."/>
        </authorList>
    </citation>
    <scope>NUCLEOTIDE SEQUENCE</scope>
    <source>
        <strain evidence="1">NBRC 109709</strain>
    </source>
</reference>
<sequence>MQFKWNRYLILANKTDQGWNRWVASLRGQTVTLMIYEYGLGIPNARSLDELLTACVRPEHTDRAGATAESSLREVVSRLREVWGATYQGSAVVWRMRANDITRNLDRSTWEVGILDPPTARVERLLRAADSEVELHIGRLTRSSRIALDCVNAAIADNERLQSDWKAFGLRLTNQRQVLAARQESIEGFLEDLPLPAATDVIDRLTNIEKVGGTEHRE</sequence>
<keyword evidence="2" id="KW-1185">Reference proteome</keyword>
<dbReference type="Proteomes" id="UP001165121">
    <property type="component" value="Unassembled WGS sequence"/>
</dbReference>
<accession>A0A9W6TYI4</accession>